<sequence>KLGVSSSQVQGRLYCLVHSLGNPQRNGYQCLLLFICRFSCSAPEHAGRSALSDCVHLLCLYVTVGL</sequence>
<feature type="non-terminal residue" evidence="1">
    <location>
        <position position="1"/>
    </location>
</feature>
<protein>
    <submittedName>
        <fullName evidence="1">Uncharacterized protein</fullName>
    </submittedName>
</protein>
<accession>A0A147BQT8</accession>
<organism evidence="1">
    <name type="scientific">Ixodes ricinus</name>
    <name type="common">Common tick</name>
    <name type="synonym">Acarus ricinus</name>
    <dbReference type="NCBI Taxonomy" id="34613"/>
    <lineage>
        <taxon>Eukaryota</taxon>
        <taxon>Metazoa</taxon>
        <taxon>Ecdysozoa</taxon>
        <taxon>Arthropoda</taxon>
        <taxon>Chelicerata</taxon>
        <taxon>Arachnida</taxon>
        <taxon>Acari</taxon>
        <taxon>Parasitiformes</taxon>
        <taxon>Ixodida</taxon>
        <taxon>Ixodoidea</taxon>
        <taxon>Ixodidae</taxon>
        <taxon>Ixodinae</taxon>
        <taxon>Ixodes</taxon>
    </lineage>
</organism>
<reference evidence="1" key="1">
    <citation type="journal article" date="2018" name="PLoS Negl. Trop. Dis.">
        <title>Sialome diversity of ticks revealed by RNAseq of single tick salivary glands.</title>
        <authorList>
            <person name="Perner J."/>
            <person name="Kropackova S."/>
            <person name="Kopacek P."/>
            <person name="Ribeiro J.M."/>
        </authorList>
    </citation>
    <scope>NUCLEOTIDE SEQUENCE</scope>
    <source>
        <strain evidence="1">Siblings of single egg batch collected in Ceske Budejovice</strain>
        <tissue evidence="1">Salivary glands</tissue>
    </source>
</reference>
<dbReference type="AlphaFoldDB" id="A0A147BQT8"/>
<dbReference type="EMBL" id="GEGO01002270">
    <property type="protein sequence ID" value="JAR93134.1"/>
    <property type="molecule type" value="Transcribed_RNA"/>
</dbReference>
<evidence type="ECO:0000313" key="1">
    <source>
        <dbReference type="EMBL" id="JAR93134.1"/>
    </source>
</evidence>
<proteinExistence type="predicted"/>
<name>A0A147BQT8_IXORI</name>